<feature type="domain" description="ZSWIM3 N-terminal" evidence="12">
    <location>
        <begin position="5"/>
        <end position="112"/>
    </location>
</feature>
<proteinExistence type="inferred from homology"/>
<dbReference type="InterPro" id="IPR013785">
    <property type="entry name" value="Aldolase_TIM"/>
</dbReference>
<evidence type="ECO:0000256" key="7">
    <source>
        <dbReference type="ARBA" id="ARBA00023239"/>
    </source>
</evidence>
<evidence type="ECO:0000256" key="2">
    <source>
        <dbReference type="ARBA" id="ARBA00004878"/>
    </source>
</evidence>
<dbReference type="Proteomes" id="UP001153636">
    <property type="component" value="Chromosome 6"/>
</dbReference>
<name>A0A9P0D7H1_9CUCU</name>
<keyword evidence="8" id="KW-0704">Schiff base</keyword>
<dbReference type="SUPFAM" id="SSF51569">
    <property type="entry name" value="Aldolase"/>
    <property type="match status" value="1"/>
</dbReference>
<dbReference type="EMBL" id="OV651818">
    <property type="protein sequence ID" value="CAH1111820.1"/>
    <property type="molecule type" value="Genomic_DNA"/>
</dbReference>
<evidence type="ECO:0000256" key="3">
    <source>
        <dbReference type="ARBA" id="ARBA00006324"/>
    </source>
</evidence>
<dbReference type="AlphaFoldDB" id="A0A9P0D7H1"/>
<sequence length="469" mass="52700">MDSFEIGSCFKSYNELMQKLGDYCEATNTKFTTKDSRLITNEFASAKESFVYSELKLICVYGRTHKIKEHNRKRKMRTIKIPKTECPAYFRIKLINSGVALQIVAMNIKHNHPLEKIEEPNADYSRLKRNKGNKSGLKKERKSEDEDDDASSDDMQASEFIEVYIDPDDPEPKIKFTFRGLCVPVFNIFRDDLSLKVGQIAKYSQYLSDSGIKCILVNSDIGEGMSMSIAEQKLAIEEWVNVAKPLKMHVMVQVGACPLPEIIDLVKHVESIGVDSILCLPELYFKPSSIEDLVDYLKIISEAAPKTPLLYNHNPEMTGVNLNMVNFLNNSAMYIPTFCGLEYVSNDLDDGVALLDNGKYAIFFGVDSLVSMAFSMGFDSAILASANIYPQQVMSLINAAKESKMSEARKLQKQLNSNCTTISNFGFWVSSMKAAMSLVSPIDVGVCRPPLKNVSEENMKSMRTDLKLE</sequence>
<protein>
    <recommendedName>
        <fullName evidence="5">N-acetylneuraminate lyase</fullName>
        <ecNumber evidence="5">4.1.3.3</ecNumber>
    </recommendedName>
</protein>
<comment type="subunit">
    <text evidence="4">Homotetramer.</text>
</comment>
<gene>
    <name evidence="13" type="ORF">PSYICH_LOCUS12324</name>
</gene>
<dbReference type="Pfam" id="PF00701">
    <property type="entry name" value="DHDPS"/>
    <property type="match status" value="1"/>
</dbReference>
<dbReference type="InterPro" id="IPR002220">
    <property type="entry name" value="DapA-like"/>
</dbReference>
<comment type="subcellular location">
    <subcellularLocation>
        <location evidence="1">Cytoplasm</location>
    </subcellularLocation>
</comment>
<evidence type="ECO:0000313" key="14">
    <source>
        <dbReference type="Proteomes" id="UP001153636"/>
    </source>
</evidence>
<keyword evidence="6" id="KW-0963">Cytoplasm</keyword>
<evidence type="ECO:0000256" key="10">
    <source>
        <dbReference type="ARBA" id="ARBA00044906"/>
    </source>
</evidence>
<dbReference type="GO" id="GO:0008747">
    <property type="term" value="F:N-acetylneuraminate lyase activity"/>
    <property type="evidence" value="ECO:0007669"/>
    <property type="project" value="UniProtKB-EC"/>
</dbReference>
<keyword evidence="9" id="KW-0119">Carbohydrate metabolism</keyword>
<dbReference type="Gene3D" id="3.20.20.70">
    <property type="entry name" value="Aldolase class I"/>
    <property type="match status" value="1"/>
</dbReference>
<dbReference type="InterPro" id="IPR048325">
    <property type="entry name" value="ZSWIM3_N"/>
</dbReference>
<organism evidence="13 14">
    <name type="scientific">Psylliodes chrysocephalus</name>
    <dbReference type="NCBI Taxonomy" id="3402493"/>
    <lineage>
        <taxon>Eukaryota</taxon>
        <taxon>Metazoa</taxon>
        <taxon>Ecdysozoa</taxon>
        <taxon>Arthropoda</taxon>
        <taxon>Hexapoda</taxon>
        <taxon>Insecta</taxon>
        <taxon>Pterygota</taxon>
        <taxon>Neoptera</taxon>
        <taxon>Endopterygota</taxon>
        <taxon>Coleoptera</taxon>
        <taxon>Polyphaga</taxon>
        <taxon>Cucujiformia</taxon>
        <taxon>Chrysomeloidea</taxon>
        <taxon>Chrysomelidae</taxon>
        <taxon>Galerucinae</taxon>
        <taxon>Alticini</taxon>
        <taxon>Psylliodes</taxon>
    </lineage>
</organism>
<dbReference type="EC" id="4.1.3.3" evidence="5"/>
<comment type="pathway">
    <text evidence="2">Amino-sugar metabolism; N-acetylneuraminate degradation.</text>
</comment>
<evidence type="ECO:0000313" key="13">
    <source>
        <dbReference type="EMBL" id="CAH1111820.1"/>
    </source>
</evidence>
<evidence type="ECO:0000256" key="9">
    <source>
        <dbReference type="ARBA" id="ARBA00023277"/>
    </source>
</evidence>
<accession>A0A9P0D7H1</accession>
<comment type="similarity">
    <text evidence="3">Belongs to the DapA family. NanA subfamily.</text>
</comment>
<comment type="catalytic activity">
    <reaction evidence="10">
        <text>aceneuramate = aldehydo-N-acetyl-D-mannosamine + pyruvate</text>
        <dbReference type="Rhea" id="RHEA:23296"/>
        <dbReference type="ChEBI" id="CHEBI:15361"/>
        <dbReference type="ChEBI" id="CHEBI:17122"/>
        <dbReference type="ChEBI" id="CHEBI:173083"/>
        <dbReference type="EC" id="4.1.3.3"/>
    </reaction>
</comment>
<reference evidence="13" key="1">
    <citation type="submission" date="2022-01" db="EMBL/GenBank/DDBJ databases">
        <authorList>
            <person name="King R."/>
        </authorList>
    </citation>
    <scope>NUCLEOTIDE SEQUENCE</scope>
</reference>
<keyword evidence="7" id="KW-0456">Lyase</keyword>
<keyword evidence="14" id="KW-1185">Reference proteome</keyword>
<dbReference type="SMART" id="SM01130">
    <property type="entry name" value="DHDPS"/>
    <property type="match status" value="1"/>
</dbReference>
<dbReference type="Pfam" id="PF21599">
    <property type="entry name" value="ZSWIM3_N"/>
    <property type="match status" value="1"/>
</dbReference>
<evidence type="ECO:0000256" key="1">
    <source>
        <dbReference type="ARBA" id="ARBA00004496"/>
    </source>
</evidence>
<feature type="region of interest" description="Disordered" evidence="11">
    <location>
        <begin position="119"/>
        <end position="153"/>
    </location>
</feature>
<dbReference type="GO" id="GO:0005737">
    <property type="term" value="C:cytoplasm"/>
    <property type="evidence" value="ECO:0007669"/>
    <property type="project" value="UniProtKB-SubCell"/>
</dbReference>
<dbReference type="OrthoDB" id="191315at2759"/>
<dbReference type="PANTHER" id="PTHR12128">
    <property type="entry name" value="DIHYDRODIPICOLINATE SYNTHASE"/>
    <property type="match status" value="1"/>
</dbReference>
<evidence type="ECO:0000256" key="6">
    <source>
        <dbReference type="ARBA" id="ARBA00022490"/>
    </source>
</evidence>
<evidence type="ECO:0000256" key="8">
    <source>
        <dbReference type="ARBA" id="ARBA00023270"/>
    </source>
</evidence>
<evidence type="ECO:0000256" key="4">
    <source>
        <dbReference type="ARBA" id="ARBA00011881"/>
    </source>
</evidence>
<dbReference type="PANTHER" id="PTHR12128:SF21">
    <property type="entry name" value="N-ACETYLNEURAMINATE LYASE"/>
    <property type="match status" value="1"/>
</dbReference>
<evidence type="ECO:0000259" key="12">
    <source>
        <dbReference type="Pfam" id="PF21599"/>
    </source>
</evidence>
<evidence type="ECO:0000256" key="11">
    <source>
        <dbReference type="SAM" id="MobiDB-lite"/>
    </source>
</evidence>
<evidence type="ECO:0000256" key="5">
    <source>
        <dbReference type="ARBA" id="ARBA00012911"/>
    </source>
</evidence>